<accession>A0AA88XMV0</accession>
<sequence length="389" mass="43675">MIISLTIITTYYFGISFTEPPNGETEDLSDSEQTPFQSLRDVSYDLDRILQHLHNILEWSGDMTQGVVREDLLSVLGTQLQDSEMQQRGTLCNKAVRGAFPSVKMMRKGKFKTYPLFLSPLLMSCRGPKKKTVENETQNRYNETHWNSGSSDITEQRAKKGYAPLSGLYNAASKHSPYSSEIGCESTKELKVEPCDYTSGSSELHSLGFGDNWPRYKALETLKSRLAAKSAVSKVLPSYMEQLREVTGEKLDIKQEIVDEKEYNSGMLNSYANERQDEEIMHAGVDRKYNTENVYGNTGCFGDTETGETTLDLNKSLTIPMKKELEASSDEDDNNNDNCDDDDADDERSASPSIPEGDETLDDPATKSSLIMRFRRKSSTSNGKVYSTF</sequence>
<keyword evidence="3" id="KW-1185">Reference proteome</keyword>
<feature type="compositionally biased region" description="Acidic residues" evidence="1">
    <location>
        <begin position="327"/>
        <end position="346"/>
    </location>
</feature>
<dbReference type="Proteomes" id="UP001186944">
    <property type="component" value="Unassembled WGS sequence"/>
</dbReference>
<feature type="region of interest" description="Disordered" evidence="1">
    <location>
        <begin position="325"/>
        <end position="389"/>
    </location>
</feature>
<feature type="compositionally biased region" description="Polar residues" evidence="1">
    <location>
        <begin position="379"/>
        <end position="389"/>
    </location>
</feature>
<dbReference type="AlphaFoldDB" id="A0AA88XMV0"/>
<reference evidence="2" key="1">
    <citation type="submission" date="2019-08" db="EMBL/GenBank/DDBJ databases">
        <title>The improved chromosome-level genome for the pearl oyster Pinctada fucata martensii using PacBio sequencing and Hi-C.</title>
        <authorList>
            <person name="Zheng Z."/>
        </authorList>
    </citation>
    <scope>NUCLEOTIDE SEQUENCE</scope>
    <source>
        <strain evidence="2">ZZ-2019</strain>
        <tissue evidence="2">Adductor muscle</tissue>
    </source>
</reference>
<protein>
    <submittedName>
        <fullName evidence="2">Uncharacterized protein</fullName>
    </submittedName>
</protein>
<proteinExistence type="predicted"/>
<evidence type="ECO:0000313" key="2">
    <source>
        <dbReference type="EMBL" id="KAK3087189.1"/>
    </source>
</evidence>
<evidence type="ECO:0000256" key="1">
    <source>
        <dbReference type="SAM" id="MobiDB-lite"/>
    </source>
</evidence>
<evidence type="ECO:0000313" key="3">
    <source>
        <dbReference type="Proteomes" id="UP001186944"/>
    </source>
</evidence>
<comment type="caution">
    <text evidence="2">The sequence shown here is derived from an EMBL/GenBank/DDBJ whole genome shotgun (WGS) entry which is preliminary data.</text>
</comment>
<dbReference type="EMBL" id="VSWD01000011">
    <property type="protein sequence ID" value="KAK3087189.1"/>
    <property type="molecule type" value="Genomic_DNA"/>
</dbReference>
<name>A0AA88XMV0_PINIB</name>
<gene>
    <name evidence="2" type="ORF">FSP39_002858</name>
</gene>
<organism evidence="2 3">
    <name type="scientific">Pinctada imbricata</name>
    <name type="common">Atlantic pearl-oyster</name>
    <name type="synonym">Pinctada martensii</name>
    <dbReference type="NCBI Taxonomy" id="66713"/>
    <lineage>
        <taxon>Eukaryota</taxon>
        <taxon>Metazoa</taxon>
        <taxon>Spiralia</taxon>
        <taxon>Lophotrochozoa</taxon>
        <taxon>Mollusca</taxon>
        <taxon>Bivalvia</taxon>
        <taxon>Autobranchia</taxon>
        <taxon>Pteriomorphia</taxon>
        <taxon>Pterioida</taxon>
        <taxon>Pterioidea</taxon>
        <taxon>Pteriidae</taxon>
        <taxon>Pinctada</taxon>
    </lineage>
</organism>